<dbReference type="EC" id="6.1.1.18" evidence="7"/>
<keyword evidence="2 8" id="KW-0436">Ligase</keyword>
<dbReference type="RefSeq" id="WP_194702043.1">
    <property type="nucleotide sequence ID" value="NZ_JADKNH010000006.1"/>
</dbReference>
<dbReference type="SUPFAM" id="SSF52374">
    <property type="entry name" value="Nucleotidylyl transferase"/>
    <property type="match status" value="1"/>
</dbReference>
<dbReference type="Pfam" id="PF20974">
    <property type="entry name" value="tRNA-synt_1c_C2"/>
    <property type="match status" value="1"/>
</dbReference>
<evidence type="ECO:0000313" key="12">
    <source>
        <dbReference type="EMBL" id="MBF4693811.1"/>
    </source>
</evidence>
<evidence type="ECO:0000256" key="5">
    <source>
        <dbReference type="ARBA" id="ARBA00022917"/>
    </source>
</evidence>
<evidence type="ECO:0000256" key="3">
    <source>
        <dbReference type="ARBA" id="ARBA00022741"/>
    </source>
</evidence>
<dbReference type="PANTHER" id="PTHR43097">
    <property type="entry name" value="GLUTAMINE-TRNA LIGASE"/>
    <property type="match status" value="1"/>
</dbReference>
<dbReference type="SUPFAM" id="SSF50715">
    <property type="entry name" value="Ribosomal protein L25-like"/>
    <property type="match status" value="1"/>
</dbReference>
<feature type="domain" description="Glutamyl/glutaminyl-tRNA synthetase class Ib anti-codon binding" evidence="10">
    <location>
        <begin position="338"/>
        <end position="435"/>
    </location>
</feature>
<keyword evidence="6 8" id="KW-0030">Aminoacyl-tRNA synthetase</keyword>
<evidence type="ECO:0000259" key="10">
    <source>
        <dbReference type="Pfam" id="PF03950"/>
    </source>
</evidence>
<sequence>MNDNYIHKMMAEDILNGEYTRPICTRFPPEPNGYLHIGSLYAIHFSYFAAHKFGGKFNLRFDDTNPLKEDMEFVNAIIEDMKWMGWIDEERIFFGSDYSDFFYDCAVKLIKLGKAYVCDLSQDELRDMRGTLIEAGTNSPYRERTIEENLKLLEEMKAGVYPDGSKTLRAKIDMASPNINMRDPVIYRILHESHYRTGDKWCIYPMYDYAHPLQDAYEGVTHSLCSIEFRNHRPLYEWVLETLEIAEPPRQREFGRMNMTGVVTSKRYLKELVYGKYVSGWDDPRMPTIKGLRRRGYTKEAISDFIHSLGVSKDQSTVDISMLDHCLRKDLKERVPSLMCVLNPIKVTITNYPDDKLEWLAIDNNASNEILGMRQVPFGKHLFIEGDDFMLSPIKGFKRLTLGGEVRLKGAYFIKCNDVRVDEAGNPVELLCTYDVETKSGSGFSGRKVKGTIHWVHATENIKAEIHLFDRLFEDDEIARDKSLSWHEKINPNSHIILNNCLVEKALESAESEDKFQFMRHGYFTIDEVTQKEGYKFYKINRIVPLKSSF</sequence>
<dbReference type="NCBIfam" id="TIGR00440">
    <property type="entry name" value="glnS"/>
    <property type="match status" value="1"/>
</dbReference>
<evidence type="ECO:0000256" key="4">
    <source>
        <dbReference type="ARBA" id="ARBA00022840"/>
    </source>
</evidence>
<dbReference type="InterPro" id="IPR049437">
    <property type="entry name" value="tRNA-synt_1c_C2"/>
</dbReference>
<dbReference type="Pfam" id="PF03950">
    <property type="entry name" value="tRNA-synt_1c_C"/>
    <property type="match status" value="1"/>
</dbReference>
<reference evidence="12 13" key="1">
    <citation type="submission" date="2020-11" db="EMBL/GenBank/DDBJ databases">
        <title>Fusibacter basophilias sp. nov.</title>
        <authorList>
            <person name="Qiu D."/>
        </authorList>
    </citation>
    <scope>NUCLEOTIDE SEQUENCE [LARGE SCALE GENOMIC DNA]</scope>
    <source>
        <strain evidence="12 13">Q10-2</strain>
    </source>
</reference>
<organism evidence="12 13">
    <name type="scientific">Fusibacter ferrireducens</name>
    <dbReference type="NCBI Taxonomy" id="2785058"/>
    <lineage>
        <taxon>Bacteria</taxon>
        <taxon>Bacillati</taxon>
        <taxon>Bacillota</taxon>
        <taxon>Clostridia</taxon>
        <taxon>Eubacteriales</taxon>
        <taxon>Eubacteriales Family XII. Incertae Sedis</taxon>
        <taxon>Fusibacter</taxon>
    </lineage>
</organism>
<evidence type="ECO:0000313" key="13">
    <source>
        <dbReference type="Proteomes" id="UP000614200"/>
    </source>
</evidence>
<dbReference type="InterPro" id="IPR014729">
    <property type="entry name" value="Rossmann-like_a/b/a_fold"/>
</dbReference>
<dbReference type="InterPro" id="IPR020059">
    <property type="entry name" value="Glu/Gln-tRNA-synth_Ib_codon-bd"/>
</dbReference>
<dbReference type="Pfam" id="PF00749">
    <property type="entry name" value="tRNA-synt_1c"/>
    <property type="match status" value="1"/>
</dbReference>
<dbReference type="InterPro" id="IPR050132">
    <property type="entry name" value="Gln/Glu-tRNA_Ligase"/>
</dbReference>
<dbReference type="GO" id="GO:0016874">
    <property type="term" value="F:ligase activity"/>
    <property type="evidence" value="ECO:0007669"/>
    <property type="project" value="UniProtKB-KW"/>
</dbReference>
<name>A0ABR9ZV10_9FIRM</name>
<evidence type="ECO:0000256" key="7">
    <source>
        <dbReference type="NCBIfam" id="TIGR00440"/>
    </source>
</evidence>
<dbReference type="PANTHER" id="PTHR43097:SF5">
    <property type="entry name" value="GLUTAMATE--TRNA LIGASE"/>
    <property type="match status" value="1"/>
</dbReference>
<dbReference type="InterPro" id="IPR011035">
    <property type="entry name" value="Ribosomal_bL25/Gln-tRNA_synth"/>
</dbReference>
<feature type="domain" description="Glutamyl/glutaminyl-tRNA synthetase class Ib catalytic" evidence="9">
    <location>
        <begin position="23"/>
        <end position="332"/>
    </location>
</feature>
<evidence type="ECO:0000256" key="2">
    <source>
        <dbReference type="ARBA" id="ARBA00022598"/>
    </source>
</evidence>
<feature type="domain" description="tRNA synthetases class I (E and Q) anti-codon binding" evidence="11">
    <location>
        <begin position="452"/>
        <end position="527"/>
    </location>
</feature>
<keyword evidence="3 8" id="KW-0547">Nucleotide-binding</keyword>
<dbReference type="Gene3D" id="2.40.240.10">
    <property type="entry name" value="Ribosomal Protein L25, Chain P"/>
    <property type="match status" value="2"/>
</dbReference>
<evidence type="ECO:0000256" key="1">
    <source>
        <dbReference type="ARBA" id="ARBA00022490"/>
    </source>
</evidence>
<dbReference type="EMBL" id="JADKNH010000006">
    <property type="protein sequence ID" value="MBF4693811.1"/>
    <property type="molecule type" value="Genomic_DNA"/>
</dbReference>
<proteinExistence type="inferred from homology"/>
<dbReference type="InterPro" id="IPR020056">
    <property type="entry name" value="Rbsml_bL25/Gln-tRNA_synth_N"/>
</dbReference>
<keyword evidence="4 8" id="KW-0067">ATP-binding</keyword>
<dbReference type="PRINTS" id="PR00987">
    <property type="entry name" value="TRNASYNTHGLU"/>
</dbReference>
<dbReference type="InterPro" id="IPR000924">
    <property type="entry name" value="Glu/Gln-tRNA-synth"/>
</dbReference>
<accession>A0ABR9ZV10</accession>
<evidence type="ECO:0000259" key="9">
    <source>
        <dbReference type="Pfam" id="PF00749"/>
    </source>
</evidence>
<dbReference type="InterPro" id="IPR020058">
    <property type="entry name" value="Glu/Gln-tRNA-synth_Ib_cat-dom"/>
</dbReference>
<dbReference type="Gene3D" id="3.40.50.620">
    <property type="entry name" value="HUPs"/>
    <property type="match status" value="1"/>
</dbReference>
<evidence type="ECO:0000259" key="11">
    <source>
        <dbReference type="Pfam" id="PF20974"/>
    </source>
</evidence>
<evidence type="ECO:0000256" key="8">
    <source>
        <dbReference type="RuleBase" id="RU363037"/>
    </source>
</evidence>
<gene>
    <name evidence="12" type="ORF">ISU02_11790</name>
</gene>
<dbReference type="InterPro" id="IPR004514">
    <property type="entry name" value="Gln-tRNA-synth"/>
</dbReference>
<keyword evidence="13" id="KW-1185">Reference proteome</keyword>
<protein>
    <recommendedName>
        <fullName evidence="7">Glutamine--tRNA ligase</fullName>
        <ecNumber evidence="7">6.1.1.18</ecNumber>
    </recommendedName>
</protein>
<comment type="similarity">
    <text evidence="8">Belongs to the class-I aminoacyl-tRNA synthetase family.</text>
</comment>
<evidence type="ECO:0000256" key="6">
    <source>
        <dbReference type="ARBA" id="ARBA00023146"/>
    </source>
</evidence>
<keyword evidence="1" id="KW-0963">Cytoplasm</keyword>
<comment type="caution">
    <text evidence="12">The sequence shown here is derived from an EMBL/GenBank/DDBJ whole genome shotgun (WGS) entry which is preliminary data.</text>
</comment>
<dbReference type="NCBIfam" id="NF011291">
    <property type="entry name" value="PRK14703.1"/>
    <property type="match status" value="1"/>
</dbReference>
<keyword evidence="5 8" id="KW-0648">Protein biosynthesis</keyword>
<dbReference type="Proteomes" id="UP000614200">
    <property type="component" value="Unassembled WGS sequence"/>
</dbReference>